<proteinExistence type="predicted"/>
<gene>
    <name evidence="2" type="ORF">FGL98_15135</name>
</gene>
<reference evidence="2 3" key="2">
    <citation type="submission" date="2019-08" db="EMBL/GenBank/DDBJ databases">
        <title>Jejuicoccus antrihumi gen. nov., sp. nov., a new member of the family Dermacoccaceae isolated from a cave.</title>
        <authorList>
            <person name="Schumann P."/>
            <person name="Kim I.S."/>
        </authorList>
    </citation>
    <scope>NUCLEOTIDE SEQUENCE [LARGE SCALE GENOMIC DNA]</scope>
    <source>
        <strain evidence="2 3">C5-26</strain>
    </source>
</reference>
<protein>
    <recommendedName>
        <fullName evidence="1">Coenzyme F420:L-glutamate ligase-like domain-containing protein</fullName>
    </recommendedName>
</protein>
<evidence type="ECO:0000313" key="2">
    <source>
        <dbReference type="EMBL" id="TWP35086.1"/>
    </source>
</evidence>
<accession>A0A563DXY7</accession>
<dbReference type="Pfam" id="PF01996">
    <property type="entry name" value="F420_ligase"/>
    <property type="match status" value="1"/>
</dbReference>
<sequence length="353" mass="36507">MLTICPVDGIPEIVPGTNLGATVADAMRRGGTTLIDGDVVVVTSKVVSKSEDLFVVAGDRSALTLQEARSVVTERATTGAPTRVVESVAGPVMAGAGIDASNAGDDRLLLLPRDPDASAARIHAQLQSALPSSVSFGLVLSDTSGRPWRAGVSDFALGVHGLDPLDDLRGRADTEGRDLAVTIRNLADEIAAAADLVKGKLERVPVAVVRGLAHLVTTDTAQSLHGRDLVRSGPSDWFGLGRAEAVRAALGVPPGTPRAAAAGLESVHPEPLLDRVRRASRVALSAGDPADAVATHLTDERAEDGTVELLVAGADPVVLGRVWARHEVALAGERLTSEVIAHGPQSVRLHVRG</sequence>
<dbReference type="RefSeq" id="WP_146317912.1">
    <property type="nucleotide sequence ID" value="NZ_VCQV01000022.1"/>
</dbReference>
<dbReference type="SUPFAM" id="SSF144010">
    <property type="entry name" value="CofE-like"/>
    <property type="match status" value="1"/>
</dbReference>
<dbReference type="Gene3D" id="3.30.1330.100">
    <property type="entry name" value="CofE-like"/>
    <property type="match status" value="2"/>
</dbReference>
<dbReference type="PANTHER" id="PTHR47917:SF1">
    <property type="entry name" value="COENZYME F420:L-GLUTAMATE LIGASE"/>
    <property type="match status" value="1"/>
</dbReference>
<organism evidence="2 3">
    <name type="scientific">Leekyejoonella antrihumi</name>
    <dbReference type="NCBI Taxonomy" id="1660198"/>
    <lineage>
        <taxon>Bacteria</taxon>
        <taxon>Bacillati</taxon>
        <taxon>Actinomycetota</taxon>
        <taxon>Actinomycetes</taxon>
        <taxon>Micrococcales</taxon>
        <taxon>Dermacoccaceae</taxon>
        <taxon>Leekyejoonella</taxon>
    </lineage>
</organism>
<reference evidence="2 3" key="1">
    <citation type="submission" date="2019-05" db="EMBL/GenBank/DDBJ databases">
        <authorList>
            <person name="Lee S.D."/>
        </authorList>
    </citation>
    <scope>NUCLEOTIDE SEQUENCE [LARGE SCALE GENOMIC DNA]</scope>
    <source>
        <strain evidence="2 3">C5-26</strain>
    </source>
</reference>
<dbReference type="Gene3D" id="3.90.1660.10">
    <property type="entry name" value="CofE-like domain"/>
    <property type="match status" value="1"/>
</dbReference>
<dbReference type="OrthoDB" id="9788295at2"/>
<dbReference type="Proteomes" id="UP000320244">
    <property type="component" value="Unassembled WGS sequence"/>
</dbReference>
<evidence type="ECO:0000313" key="3">
    <source>
        <dbReference type="Proteomes" id="UP000320244"/>
    </source>
</evidence>
<dbReference type="GO" id="GO:0052618">
    <property type="term" value="F:coenzyme F420-0:L-glutamate ligase activity"/>
    <property type="evidence" value="ECO:0007669"/>
    <property type="project" value="TreeGrafter"/>
</dbReference>
<dbReference type="AlphaFoldDB" id="A0A563DXY7"/>
<feature type="domain" description="Coenzyme F420:L-glutamate ligase-like" evidence="1">
    <location>
        <begin position="10"/>
        <end position="211"/>
    </location>
</feature>
<dbReference type="PANTHER" id="PTHR47917">
    <property type="match status" value="1"/>
</dbReference>
<dbReference type="InterPro" id="IPR002847">
    <property type="entry name" value="F420-0_gamma-glut_ligase-dom"/>
</dbReference>
<evidence type="ECO:0000259" key="1">
    <source>
        <dbReference type="Pfam" id="PF01996"/>
    </source>
</evidence>
<name>A0A563DXY7_9MICO</name>
<comment type="caution">
    <text evidence="2">The sequence shown here is derived from an EMBL/GenBank/DDBJ whole genome shotgun (WGS) entry which is preliminary data.</text>
</comment>
<keyword evidence="3" id="KW-1185">Reference proteome</keyword>
<dbReference type="EMBL" id="VCQV01000022">
    <property type="protein sequence ID" value="TWP35086.1"/>
    <property type="molecule type" value="Genomic_DNA"/>
</dbReference>